<dbReference type="InterPro" id="IPR013520">
    <property type="entry name" value="Ribonucl_H"/>
</dbReference>
<keyword evidence="2" id="KW-0378">Hydrolase</keyword>
<proteinExistence type="predicted"/>
<sequence>MTLETQQSLPSGPSRPSRPSWSLTSKAPAIGTRDLIIPTEIIEFPVCLMRWKDKGEDGLASELEVVDEFRTFVRPTWRPTLSEFCTELTGITQVCLKWIQAPLFPEMLAQLHQFLMKNELLDEHGQSLATVPFDVRDFVVKQCFISKVRVPSWLQGDILDVRTLVLKHLTLLHPPDKSKTKKQNSKRVGVFSAATVLRTFVVLMGLVTQPWASATRRTMNIAAQLKALDLSEFAGREHSGIDDARNITRVLAALARKGTPLQPNTPIQPLRRWPWMGPRRGEILEENLII</sequence>
<reference evidence="6 7" key="1">
    <citation type="submission" date="2020-07" db="EMBL/GenBank/DDBJ databases">
        <title>Comparative genomics of pyrophilous fungi reveals a link between fire events and developmental genes.</title>
        <authorList>
            <consortium name="DOE Joint Genome Institute"/>
            <person name="Steindorff A.S."/>
            <person name="Carver A."/>
            <person name="Calhoun S."/>
            <person name="Stillman K."/>
            <person name="Liu H."/>
            <person name="Lipzen A."/>
            <person name="Pangilinan J."/>
            <person name="Labutti K."/>
            <person name="Bruns T.D."/>
            <person name="Grigoriev I.V."/>
        </authorList>
    </citation>
    <scope>NUCLEOTIDE SEQUENCE [LARGE SCALE GENOMIC DNA]</scope>
    <source>
        <strain evidence="6 7">CBS 144469</strain>
    </source>
</reference>
<feature type="region of interest" description="Disordered" evidence="4">
    <location>
        <begin position="1"/>
        <end position="25"/>
    </location>
</feature>
<dbReference type="Gene3D" id="3.30.420.10">
    <property type="entry name" value="Ribonuclease H-like superfamily/Ribonuclease H"/>
    <property type="match status" value="1"/>
</dbReference>
<dbReference type="PANTHER" id="PTHR23044:SF61">
    <property type="entry name" value="3'-5' EXORIBONUCLEASE 1-RELATED"/>
    <property type="match status" value="1"/>
</dbReference>
<evidence type="ECO:0000313" key="7">
    <source>
        <dbReference type="Proteomes" id="UP000521943"/>
    </source>
</evidence>
<keyword evidence="7" id="KW-1185">Reference proteome</keyword>
<dbReference type="InterPro" id="IPR047201">
    <property type="entry name" value="ERI-1_3'hExo-like"/>
</dbReference>
<dbReference type="GO" id="GO:0000175">
    <property type="term" value="F:3'-5'-RNA exonuclease activity"/>
    <property type="evidence" value="ECO:0007669"/>
    <property type="project" value="InterPro"/>
</dbReference>
<dbReference type="Pfam" id="PF00929">
    <property type="entry name" value="RNase_T"/>
    <property type="match status" value="1"/>
</dbReference>
<dbReference type="Proteomes" id="UP000521943">
    <property type="component" value="Unassembled WGS sequence"/>
</dbReference>
<evidence type="ECO:0000256" key="1">
    <source>
        <dbReference type="ARBA" id="ARBA00022722"/>
    </source>
</evidence>
<evidence type="ECO:0000256" key="3">
    <source>
        <dbReference type="ARBA" id="ARBA00022839"/>
    </source>
</evidence>
<keyword evidence="1" id="KW-0540">Nuclease</keyword>
<dbReference type="InterPro" id="IPR012337">
    <property type="entry name" value="RNaseH-like_sf"/>
</dbReference>
<dbReference type="OrthoDB" id="448399at2759"/>
<comment type="caution">
    <text evidence="6">The sequence shown here is derived from an EMBL/GenBank/DDBJ whole genome shotgun (WGS) entry which is preliminary data.</text>
</comment>
<dbReference type="SUPFAM" id="SSF53098">
    <property type="entry name" value="Ribonuclease H-like"/>
    <property type="match status" value="1"/>
</dbReference>
<dbReference type="AlphaFoldDB" id="A0A8H6MDT0"/>
<dbReference type="InterPro" id="IPR036397">
    <property type="entry name" value="RNaseH_sf"/>
</dbReference>
<dbReference type="GO" id="GO:0003676">
    <property type="term" value="F:nucleic acid binding"/>
    <property type="evidence" value="ECO:0007669"/>
    <property type="project" value="InterPro"/>
</dbReference>
<evidence type="ECO:0000256" key="4">
    <source>
        <dbReference type="SAM" id="MobiDB-lite"/>
    </source>
</evidence>
<dbReference type="InterPro" id="IPR051274">
    <property type="entry name" value="3-5_Exoribonuclease"/>
</dbReference>
<dbReference type="PANTHER" id="PTHR23044">
    <property type="entry name" value="3'-5' EXONUCLEASE ERI1-RELATED"/>
    <property type="match status" value="1"/>
</dbReference>
<evidence type="ECO:0000313" key="6">
    <source>
        <dbReference type="EMBL" id="KAF6764855.1"/>
    </source>
</evidence>
<organism evidence="6 7">
    <name type="scientific">Ephemerocybe angulata</name>
    <dbReference type="NCBI Taxonomy" id="980116"/>
    <lineage>
        <taxon>Eukaryota</taxon>
        <taxon>Fungi</taxon>
        <taxon>Dikarya</taxon>
        <taxon>Basidiomycota</taxon>
        <taxon>Agaricomycotina</taxon>
        <taxon>Agaricomycetes</taxon>
        <taxon>Agaricomycetidae</taxon>
        <taxon>Agaricales</taxon>
        <taxon>Agaricineae</taxon>
        <taxon>Psathyrellaceae</taxon>
        <taxon>Ephemerocybe</taxon>
    </lineage>
</organism>
<keyword evidence="3" id="KW-0269">Exonuclease</keyword>
<feature type="domain" description="Exonuclease" evidence="5">
    <location>
        <begin position="54"/>
        <end position="128"/>
    </location>
</feature>
<accession>A0A8H6MDT0</accession>
<gene>
    <name evidence="6" type="ORF">DFP72DRAFT_1039730</name>
</gene>
<protein>
    <recommendedName>
        <fullName evidence="5">Exonuclease domain-containing protein</fullName>
    </recommendedName>
</protein>
<dbReference type="CDD" id="cd06133">
    <property type="entry name" value="ERI-1_3'hExo_like"/>
    <property type="match status" value="1"/>
</dbReference>
<evidence type="ECO:0000256" key="2">
    <source>
        <dbReference type="ARBA" id="ARBA00022801"/>
    </source>
</evidence>
<dbReference type="EMBL" id="JACGCI010000003">
    <property type="protein sequence ID" value="KAF6764855.1"/>
    <property type="molecule type" value="Genomic_DNA"/>
</dbReference>
<evidence type="ECO:0000259" key="5">
    <source>
        <dbReference type="Pfam" id="PF00929"/>
    </source>
</evidence>
<name>A0A8H6MDT0_9AGAR</name>
<feature type="compositionally biased region" description="Low complexity" evidence="4">
    <location>
        <begin position="8"/>
        <end position="25"/>
    </location>
</feature>